<comment type="subcellular location">
    <subcellularLocation>
        <location evidence="1 7">Cell membrane</location>
        <topology evidence="1">Multi-pass membrane protein</topology>
    </subcellularLocation>
    <subcellularLocation>
        <location evidence="7">Bacterial flagellum basal body</location>
    </subcellularLocation>
</comment>
<dbReference type="PIRSF" id="PIRSF004669">
    <property type="entry name" value="FliQ"/>
    <property type="match status" value="1"/>
</dbReference>
<dbReference type="GO" id="GO:0044780">
    <property type="term" value="P:bacterial-type flagellum assembly"/>
    <property type="evidence" value="ECO:0007669"/>
    <property type="project" value="InterPro"/>
</dbReference>
<dbReference type="Proteomes" id="UP000029493">
    <property type="component" value="Chromosome"/>
</dbReference>
<evidence type="ECO:0000256" key="4">
    <source>
        <dbReference type="ARBA" id="ARBA00022692"/>
    </source>
</evidence>
<comment type="function">
    <text evidence="7">Role in flagellar biosynthesis.</text>
</comment>
<evidence type="ECO:0000256" key="3">
    <source>
        <dbReference type="ARBA" id="ARBA00022475"/>
    </source>
</evidence>
<evidence type="ECO:0000313" key="8">
    <source>
        <dbReference type="EMBL" id="AIR90085.1"/>
    </source>
</evidence>
<evidence type="ECO:0000256" key="7">
    <source>
        <dbReference type="RuleBase" id="RU364090"/>
    </source>
</evidence>
<keyword evidence="8" id="KW-0282">Flagellum</keyword>
<comment type="similarity">
    <text evidence="2 7">Belongs to the FliQ/MopD/SpaQ family.</text>
</comment>
<keyword evidence="9" id="KW-1185">Reference proteome</keyword>
<keyword evidence="7" id="KW-0975">Bacterial flagellum</keyword>
<keyword evidence="8" id="KW-0966">Cell projection</keyword>
<sequence>MTPEVAVDLFREALWLTTLMVAVLVVPSLLIGLMVAMFQAATQINEQTLSFLPRLLVMLVTLIVAGPWLVQKFMEYINTLYTSIPQLIG</sequence>
<keyword evidence="6 7" id="KW-0472">Membrane</keyword>
<keyword evidence="8" id="KW-0969">Cilium</keyword>
<dbReference type="KEGG" id="psw:LK03_12620"/>
<dbReference type="GO" id="GO:0005886">
    <property type="term" value="C:plasma membrane"/>
    <property type="evidence" value="ECO:0007669"/>
    <property type="project" value="UniProtKB-SubCell"/>
</dbReference>
<evidence type="ECO:0000256" key="2">
    <source>
        <dbReference type="ARBA" id="ARBA00006156"/>
    </source>
</evidence>
<dbReference type="InterPro" id="IPR002191">
    <property type="entry name" value="Bac_export_3"/>
</dbReference>
<dbReference type="PANTHER" id="PTHR34040:SF8">
    <property type="entry name" value="FLAGELLAR BIOSYNTHETIC PROTEIN FLIQ"/>
    <property type="match status" value="1"/>
</dbReference>
<evidence type="ECO:0000256" key="1">
    <source>
        <dbReference type="ARBA" id="ARBA00004651"/>
    </source>
</evidence>
<dbReference type="GO" id="GO:0009425">
    <property type="term" value="C:bacterial-type flagellum basal body"/>
    <property type="evidence" value="ECO:0007669"/>
    <property type="project" value="UniProtKB-SubCell"/>
</dbReference>
<dbReference type="STRING" id="157783.LK03_12620"/>
<dbReference type="GO" id="GO:0009306">
    <property type="term" value="P:protein secretion"/>
    <property type="evidence" value="ECO:0007669"/>
    <property type="project" value="InterPro"/>
</dbReference>
<dbReference type="InterPro" id="IPR006305">
    <property type="entry name" value="FliQ"/>
</dbReference>
<dbReference type="Pfam" id="PF01313">
    <property type="entry name" value="Bac_export_3"/>
    <property type="match status" value="1"/>
</dbReference>
<dbReference type="AlphaFoldDB" id="A0A089WLB9"/>
<name>A0A089WLB9_9PSED</name>
<evidence type="ECO:0000256" key="6">
    <source>
        <dbReference type="ARBA" id="ARBA00023136"/>
    </source>
</evidence>
<accession>A0A089WLB9</accession>
<feature type="transmembrane region" description="Helical" evidence="7">
    <location>
        <begin position="13"/>
        <end position="39"/>
    </location>
</feature>
<dbReference type="EMBL" id="CP009455">
    <property type="protein sequence ID" value="AIR90085.1"/>
    <property type="molecule type" value="Genomic_DNA"/>
</dbReference>
<keyword evidence="4 7" id="KW-0812">Transmembrane</keyword>
<proteinExistence type="inferred from homology"/>
<gene>
    <name evidence="7" type="primary">fliQ</name>
    <name evidence="8" type="ORF">LK03_12620</name>
</gene>
<reference evidence="8 9" key="1">
    <citation type="submission" date="2014-09" db="EMBL/GenBank/DDBJ databases">
        <authorList>
            <person name="Chan K.-G."/>
        </authorList>
    </citation>
    <scope>NUCLEOTIDE SEQUENCE [LARGE SCALE GENOMIC DNA]</scope>
    <source>
        <strain evidence="8 9">ND07</strain>
    </source>
</reference>
<organism evidence="8 9">
    <name type="scientific">Pseudomonas cremoricolorata</name>
    <dbReference type="NCBI Taxonomy" id="157783"/>
    <lineage>
        <taxon>Bacteria</taxon>
        <taxon>Pseudomonadati</taxon>
        <taxon>Pseudomonadota</taxon>
        <taxon>Gammaproteobacteria</taxon>
        <taxon>Pseudomonadales</taxon>
        <taxon>Pseudomonadaceae</taxon>
        <taxon>Pseudomonas</taxon>
    </lineage>
</organism>
<feature type="transmembrane region" description="Helical" evidence="7">
    <location>
        <begin position="51"/>
        <end position="70"/>
    </location>
</feature>
<dbReference type="RefSeq" id="WP_028694528.1">
    <property type="nucleotide sequence ID" value="NZ_CP009455.1"/>
</dbReference>
<keyword evidence="5 7" id="KW-1133">Transmembrane helix</keyword>
<keyword evidence="3 7" id="KW-1003">Cell membrane</keyword>
<dbReference type="eggNOG" id="COG1987">
    <property type="taxonomic scope" value="Bacteria"/>
</dbReference>
<dbReference type="PRINTS" id="PR00952">
    <property type="entry name" value="TYPE3IMQPROT"/>
</dbReference>
<dbReference type="OrthoDB" id="9806440at2"/>
<dbReference type="PANTHER" id="PTHR34040">
    <property type="entry name" value="FLAGELLAR BIOSYNTHETIC PROTEIN FLIQ"/>
    <property type="match status" value="1"/>
</dbReference>
<evidence type="ECO:0000256" key="5">
    <source>
        <dbReference type="ARBA" id="ARBA00022989"/>
    </source>
</evidence>
<dbReference type="NCBIfam" id="TIGR01402">
    <property type="entry name" value="fliQ"/>
    <property type="match status" value="1"/>
</dbReference>
<protein>
    <recommendedName>
        <fullName evidence="7">Flagellar biosynthetic protein FliQ</fullName>
    </recommendedName>
</protein>
<evidence type="ECO:0000313" key="9">
    <source>
        <dbReference type="Proteomes" id="UP000029493"/>
    </source>
</evidence>